<dbReference type="RefSeq" id="WP_346790932.1">
    <property type="nucleotide sequence ID" value="NZ_JAYFSJ010000026.1"/>
</dbReference>
<evidence type="ECO:0000313" key="2">
    <source>
        <dbReference type="EMBL" id="MEN7433741.1"/>
    </source>
</evidence>
<keyword evidence="3" id="KW-1185">Reference proteome</keyword>
<protein>
    <submittedName>
        <fullName evidence="2">DUF4105 domain-containing protein</fullName>
    </submittedName>
</protein>
<dbReference type="InterPro" id="IPR025178">
    <property type="entry name" value="Lnb_N"/>
</dbReference>
<evidence type="ECO:0000313" key="3">
    <source>
        <dbReference type="Proteomes" id="UP001405405"/>
    </source>
</evidence>
<organism evidence="2 3">
    <name type="scientific">Chromobacterium indicum</name>
    <dbReference type="NCBI Taxonomy" id="3110228"/>
    <lineage>
        <taxon>Bacteria</taxon>
        <taxon>Pseudomonadati</taxon>
        <taxon>Pseudomonadota</taxon>
        <taxon>Betaproteobacteria</taxon>
        <taxon>Neisseriales</taxon>
        <taxon>Chromobacteriaceae</taxon>
        <taxon>Chromobacterium</taxon>
    </lineage>
</organism>
<dbReference type="Proteomes" id="UP001405405">
    <property type="component" value="Unassembled WGS sequence"/>
</dbReference>
<dbReference type="EMBL" id="JAYFSJ010000026">
    <property type="protein sequence ID" value="MEN7433741.1"/>
    <property type="molecule type" value="Genomic_DNA"/>
</dbReference>
<evidence type="ECO:0000259" key="1">
    <source>
        <dbReference type="Pfam" id="PF13387"/>
    </source>
</evidence>
<feature type="domain" description="Lnb N-terminal periplasmic" evidence="1">
    <location>
        <begin position="81"/>
        <end position="142"/>
    </location>
</feature>
<reference evidence="2 3" key="1">
    <citation type="submission" date="2023-12" db="EMBL/GenBank/DDBJ databases">
        <title>Chromobacterium sp. strain TRC.1.1.SA producing antimicrobial pigment.</title>
        <authorList>
            <person name="Verma N."/>
            <person name="Choksket S."/>
            <person name="Pinnaka A.K."/>
            <person name="Korpole S."/>
        </authorList>
    </citation>
    <scope>NUCLEOTIDE SEQUENCE [LARGE SCALE GENOMIC DNA]</scope>
    <source>
        <strain evidence="2 3">TRC1.1.SA</strain>
    </source>
</reference>
<sequence>MANQSVKSPAGKELFLIANRSLTPDSDQDVKRLLLKRETVEILVSDSRLISAGSQFGHTAIEIDGTVYGRAHPGWDVDNREHYLMRQQTKMHRDTWGYKLVVSSQEKEKILAFINKQRAANRPYDITYNSCSSNMADALGAAGLIAHDPRWSFGNVVSPSDLMAGLSHSKRLIQKTTYPKQ</sequence>
<dbReference type="Pfam" id="PF13387">
    <property type="entry name" value="Lnb_N"/>
    <property type="match status" value="1"/>
</dbReference>
<gene>
    <name evidence="2" type="ORF">VA599_23635</name>
</gene>
<accession>A0ABV0CRJ0</accession>
<comment type="caution">
    <text evidence="2">The sequence shown here is derived from an EMBL/GenBank/DDBJ whole genome shotgun (WGS) entry which is preliminary data.</text>
</comment>
<name>A0ABV0CRJ0_9NEIS</name>
<proteinExistence type="predicted"/>